<dbReference type="AlphaFoldDB" id="A0A1I4XZF3"/>
<dbReference type="Pfam" id="PF04321">
    <property type="entry name" value="RmlD_sub_bind"/>
    <property type="match status" value="1"/>
</dbReference>
<dbReference type="EMBL" id="FOVE01000006">
    <property type="protein sequence ID" value="SFN30619.1"/>
    <property type="molecule type" value="Genomic_DNA"/>
</dbReference>
<dbReference type="Gene3D" id="3.40.50.720">
    <property type="entry name" value="NAD(P)-binding Rossmann-like Domain"/>
    <property type="match status" value="1"/>
</dbReference>
<comment type="function">
    <text evidence="6">Catalyzes the reduction of dTDP-6-deoxy-L-lyxo-4-hexulose to yield dTDP-L-rhamnose.</text>
</comment>
<dbReference type="GO" id="GO:0005829">
    <property type="term" value="C:cytosol"/>
    <property type="evidence" value="ECO:0007669"/>
    <property type="project" value="TreeGrafter"/>
</dbReference>
<dbReference type="RefSeq" id="WP_091192649.1">
    <property type="nucleotide sequence ID" value="NZ_FOVE01000006.1"/>
</dbReference>
<keyword evidence="6" id="KW-0560">Oxidoreductase</keyword>
<dbReference type="InterPro" id="IPR036291">
    <property type="entry name" value="NAD(P)-bd_dom_sf"/>
</dbReference>
<protein>
    <recommendedName>
        <fullName evidence="4 6">dTDP-4-dehydrorhamnose reductase</fullName>
        <ecNumber evidence="3 6">1.1.1.133</ecNumber>
    </recommendedName>
</protein>
<comment type="cofactor">
    <cofactor evidence="6">
        <name>Mg(2+)</name>
        <dbReference type="ChEBI" id="CHEBI:18420"/>
    </cofactor>
    <text evidence="6">Binds 1 Mg(2+) ion per monomer.</text>
</comment>
<dbReference type="NCBIfam" id="TIGR01214">
    <property type="entry name" value="rmlD"/>
    <property type="match status" value="1"/>
</dbReference>
<evidence type="ECO:0000256" key="5">
    <source>
        <dbReference type="ARBA" id="ARBA00048200"/>
    </source>
</evidence>
<dbReference type="Proteomes" id="UP000242869">
    <property type="component" value="Unassembled WGS sequence"/>
</dbReference>
<name>A0A1I4XZF3_9NEIS</name>
<keyword evidence="6" id="KW-0521">NADP</keyword>
<comment type="similarity">
    <text evidence="2 6">Belongs to the dTDP-4-dehydrorhamnose reductase family.</text>
</comment>
<proteinExistence type="inferred from homology"/>
<accession>A0A1I4XZF3</accession>
<feature type="domain" description="RmlD-like substrate binding" evidence="7">
    <location>
        <begin position="12"/>
        <end position="301"/>
    </location>
</feature>
<dbReference type="STRING" id="83765.SAMN05660284_01170"/>
<dbReference type="SUPFAM" id="SSF51735">
    <property type="entry name" value="NAD(P)-binding Rossmann-fold domains"/>
    <property type="match status" value="1"/>
</dbReference>
<keyword evidence="9" id="KW-1185">Reference proteome</keyword>
<dbReference type="NCBIfam" id="NF007440">
    <property type="entry name" value="PRK09987.1"/>
    <property type="match status" value="1"/>
</dbReference>
<dbReference type="OrthoDB" id="9803892at2"/>
<evidence type="ECO:0000313" key="9">
    <source>
        <dbReference type="Proteomes" id="UP000242869"/>
    </source>
</evidence>
<evidence type="ECO:0000256" key="1">
    <source>
        <dbReference type="ARBA" id="ARBA00004781"/>
    </source>
</evidence>
<sequence>MTTPPSLLSSPRILITGKNGQVGFELQRSLAVLGEIVAMDREECDLADPDAIRALVREVRPDIIVNPAAHTAVDKAESESELAAAINATAPAVLAEEAAKLGALIVHYSTDYVFNGSKQGWYTETDAPDPQSVYGKTKLAGEQAVAAGNPRHIILRTSWVFGAHGGNFLKTILRLARERDSLRIIADQHGAPTSAALLADITAQIVAQYLRSENQASFPFGLYHAVSQGETTWHGYASHIVEVSRRRGQEFKVGEIAPIPTSEYPLPAPRPANSRLSADKLQKAFGLVLPSWQTQVEQVLTLLDQ</sequence>
<dbReference type="PANTHER" id="PTHR10491:SF4">
    <property type="entry name" value="METHIONINE ADENOSYLTRANSFERASE 2 SUBUNIT BETA"/>
    <property type="match status" value="1"/>
</dbReference>
<evidence type="ECO:0000259" key="7">
    <source>
        <dbReference type="Pfam" id="PF04321"/>
    </source>
</evidence>
<dbReference type="CDD" id="cd05254">
    <property type="entry name" value="dTDP_HR_like_SDR_e"/>
    <property type="match status" value="1"/>
</dbReference>
<dbReference type="UniPathway" id="UPA00124"/>
<evidence type="ECO:0000313" key="8">
    <source>
        <dbReference type="EMBL" id="SFN30619.1"/>
    </source>
</evidence>
<dbReference type="PANTHER" id="PTHR10491">
    <property type="entry name" value="DTDP-4-DEHYDRORHAMNOSE REDUCTASE"/>
    <property type="match status" value="1"/>
</dbReference>
<comment type="catalytic activity">
    <reaction evidence="5 6">
        <text>dTDP-beta-L-rhamnose + NADP(+) = dTDP-4-dehydro-beta-L-rhamnose + NADPH + H(+)</text>
        <dbReference type="Rhea" id="RHEA:21796"/>
        <dbReference type="ChEBI" id="CHEBI:15378"/>
        <dbReference type="ChEBI" id="CHEBI:57510"/>
        <dbReference type="ChEBI" id="CHEBI:57783"/>
        <dbReference type="ChEBI" id="CHEBI:58349"/>
        <dbReference type="ChEBI" id="CHEBI:62830"/>
        <dbReference type="EC" id="1.1.1.133"/>
    </reaction>
</comment>
<evidence type="ECO:0000256" key="3">
    <source>
        <dbReference type="ARBA" id="ARBA00012929"/>
    </source>
</evidence>
<dbReference type="Gene3D" id="3.90.25.10">
    <property type="entry name" value="UDP-galactose 4-epimerase, domain 1"/>
    <property type="match status" value="1"/>
</dbReference>
<dbReference type="InterPro" id="IPR005913">
    <property type="entry name" value="dTDP_dehydrorham_reduct"/>
</dbReference>
<organism evidence="8 9">
    <name type="scientific">Formivibrio citricus</name>
    <dbReference type="NCBI Taxonomy" id="83765"/>
    <lineage>
        <taxon>Bacteria</taxon>
        <taxon>Pseudomonadati</taxon>
        <taxon>Pseudomonadota</taxon>
        <taxon>Betaproteobacteria</taxon>
        <taxon>Neisseriales</taxon>
        <taxon>Chitinibacteraceae</taxon>
        <taxon>Formivibrio</taxon>
    </lineage>
</organism>
<evidence type="ECO:0000256" key="6">
    <source>
        <dbReference type="RuleBase" id="RU364082"/>
    </source>
</evidence>
<gene>
    <name evidence="8" type="ORF">SAMN05660284_01170</name>
</gene>
<evidence type="ECO:0000256" key="2">
    <source>
        <dbReference type="ARBA" id="ARBA00010944"/>
    </source>
</evidence>
<comment type="pathway">
    <text evidence="1 6">Carbohydrate biosynthesis; dTDP-L-rhamnose biosynthesis.</text>
</comment>
<dbReference type="EC" id="1.1.1.133" evidence="3 6"/>
<dbReference type="InterPro" id="IPR029903">
    <property type="entry name" value="RmlD-like-bd"/>
</dbReference>
<dbReference type="GO" id="GO:0008831">
    <property type="term" value="F:dTDP-4-dehydrorhamnose reductase activity"/>
    <property type="evidence" value="ECO:0007669"/>
    <property type="project" value="UniProtKB-EC"/>
</dbReference>
<evidence type="ECO:0000256" key="4">
    <source>
        <dbReference type="ARBA" id="ARBA00017099"/>
    </source>
</evidence>
<dbReference type="GO" id="GO:0019305">
    <property type="term" value="P:dTDP-rhamnose biosynthetic process"/>
    <property type="evidence" value="ECO:0007669"/>
    <property type="project" value="UniProtKB-UniPathway"/>
</dbReference>
<reference evidence="9" key="1">
    <citation type="submission" date="2016-10" db="EMBL/GenBank/DDBJ databases">
        <authorList>
            <person name="Varghese N."/>
            <person name="Submissions S."/>
        </authorList>
    </citation>
    <scope>NUCLEOTIDE SEQUENCE [LARGE SCALE GENOMIC DNA]</scope>
    <source>
        <strain evidence="9">DSM 6150</strain>
    </source>
</reference>